<evidence type="ECO:0000313" key="4">
    <source>
        <dbReference type="EMBL" id="KAJ7321657.1"/>
    </source>
</evidence>
<gene>
    <name evidence="4" type="ORF">DFH08DRAFT_941903</name>
</gene>
<dbReference type="EMBL" id="JARIHO010000050">
    <property type="protein sequence ID" value="KAJ7321657.1"/>
    <property type="molecule type" value="Genomic_DNA"/>
</dbReference>
<proteinExistence type="predicted"/>
<organism evidence="4 5">
    <name type="scientific">Mycena albidolilacea</name>
    <dbReference type="NCBI Taxonomy" id="1033008"/>
    <lineage>
        <taxon>Eukaryota</taxon>
        <taxon>Fungi</taxon>
        <taxon>Dikarya</taxon>
        <taxon>Basidiomycota</taxon>
        <taxon>Agaricomycotina</taxon>
        <taxon>Agaricomycetes</taxon>
        <taxon>Agaricomycetidae</taxon>
        <taxon>Agaricales</taxon>
        <taxon>Marasmiineae</taxon>
        <taxon>Mycenaceae</taxon>
        <taxon>Mycena</taxon>
    </lineage>
</organism>
<feature type="compositionally biased region" description="Pro residues" evidence="2">
    <location>
        <begin position="196"/>
        <end position="205"/>
    </location>
</feature>
<evidence type="ECO:0000259" key="3">
    <source>
        <dbReference type="PROSITE" id="PS50157"/>
    </source>
</evidence>
<feature type="domain" description="C2H2-type" evidence="3">
    <location>
        <begin position="289"/>
        <end position="313"/>
    </location>
</feature>
<evidence type="ECO:0000313" key="5">
    <source>
        <dbReference type="Proteomes" id="UP001218218"/>
    </source>
</evidence>
<reference evidence="4" key="1">
    <citation type="submission" date="2023-03" db="EMBL/GenBank/DDBJ databases">
        <title>Massive genome expansion in bonnet fungi (Mycena s.s.) driven by repeated elements and novel gene families across ecological guilds.</title>
        <authorList>
            <consortium name="Lawrence Berkeley National Laboratory"/>
            <person name="Harder C.B."/>
            <person name="Miyauchi S."/>
            <person name="Viragh M."/>
            <person name="Kuo A."/>
            <person name="Thoen E."/>
            <person name="Andreopoulos B."/>
            <person name="Lu D."/>
            <person name="Skrede I."/>
            <person name="Drula E."/>
            <person name="Henrissat B."/>
            <person name="Morin E."/>
            <person name="Kohler A."/>
            <person name="Barry K."/>
            <person name="LaButti K."/>
            <person name="Morin E."/>
            <person name="Salamov A."/>
            <person name="Lipzen A."/>
            <person name="Mereny Z."/>
            <person name="Hegedus B."/>
            <person name="Baldrian P."/>
            <person name="Stursova M."/>
            <person name="Weitz H."/>
            <person name="Taylor A."/>
            <person name="Grigoriev I.V."/>
            <person name="Nagy L.G."/>
            <person name="Martin F."/>
            <person name="Kauserud H."/>
        </authorList>
    </citation>
    <scope>NUCLEOTIDE SEQUENCE</scope>
    <source>
        <strain evidence="4">CBHHK002</strain>
    </source>
</reference>
<feature type="region of interest" description="Disordered" evidence="2">
    <location>
        <begin position="185"/>
        <end position="222"/>
    </location>
</feature>
<dbReference type="InterPro" id="IPR013087">
    <property type="entry name" value="Znf_C2H2_type"/>
</dbReference>
<keyword evidence="1" id="KW-0479">Metal-binding</keyword>
<dbReference type="AlphaFoldDB" id="A0AAD7EHL1"/>
<dbReference type="GO" id="GO:0008270">
    <property type="term" value="F:zinc ion binding"/>
    <property type="evidence" value="ECO:0007669"/>
    <property type="project" value="UniProtKB-KW"/>
</dbReference>
<dbReference type="Gene3D" id="3.30.160.60">
    <property type="entry name" value="Classic Zinc Finger"/>
    <property type="match status" value="1"/>
</dbReference>
<dbReference type="Proteomes" id="UP001218218">
    <property type="component" value="Unassembled WGS sequence"/>
</dbReference>
<feature type="compositionally biased region" description="Low complexity" evidence="2">
    <location>
        <begin position="359"/>
        <end position="368"/>
    </location>
</feature>
<keyword evidence="5" id="KW-1185">Reference proteome</keyword>
<name>A0AAD7EHL1_9AGAR</name>
<feature type="region of interest" description="Disordered" evidence="2">
    <location>
        <begin position="349"/>
        <end position="368"/>
    </location>
</feature>
<evidence type="ECO:0000256" key="1">
    <source>
        <dbReference type="PROSITE-ProRule" id="PRU00042"/>
    </source>
</evidence>
<sequence length="368" mass="39483">MLLSIPVEDLFSSAVDIHLGRAEKGLSCKFKPNVHHTGTAPESWAGIIINIESIQGENGTILTLSASANEPSRASTSTAKSPHFASKALDSPLDALMDMDRSAISSFLMSDSSFALDYYSSFSASTSSSVGSSPPSHGDLSLQHDLDLDFASGCLSADTSVYSDFDTHNFSRLMGIAPACLTPPSDCTESARTPSPHLPCTPPPAGDVQTTPPSASTSVPPPSHTTFIACATQPPSERATSLALDTASGKNGRRAQYPCQHPSCSRVLTSPYTRQVHMGTHKIKPRKAFTCTMSCGEVFTRQHDRHRHEVALHGKKCTHVCSRCKRFFSTEKMLNRHVCRGHRQGAIQWPLGDDEADDTTPSPGTTTP</sequence>
<dbReference type="PROSITE" id="PS50157">
    <property type="entry name" value="ZINC_FINGER_C2H2_2"/>
    <property type="match status" value="1"/>
</dbReference>
<accession>A0AAD7EHL1</accession>
<comment type="caution">
    <text evidence="4">The sequence shown here is derived from an EMBL/GenBank/DDBJ whole genome shotgun (WGS) entry which is preliminary data.</text>
</comment>
<protein>
    <recommendedName>
        <fullName evidence="3">C2H2-type domain-containing protein</fullName>
    </recommendedName>
</protein>
<keyword evidence="1" id="KW-0862">Zinc</keyword>
<dbReference type="SMART" id="SM00355">
    <property type="entry name" value="ZnF_C2H2"/>
    <property type="match status" value="3"/>
</dbReference>
<keyword evidence="1" id="KW-0863">Zinc-finger</keyword>
<evidence type="ECO:0000256" key="2">
    <source>
        <dbReference type="SAM" id="MobiDB-lite"/>
    </source>
</evidence>
<dbReference type="PROSITE" id="PS00028">
    <property type="entry name" value="ZINC_FINGER_C2H2_1"/>
    <property type="match status" value="2"/>
</dbReference>